<dbReference type="PANTHER" id="PTHR30329:SF21">
    <property type="entry name" value="LIPOPROTEIN YIAD-RELATED"/>
    <property type="match status" value="1"/>
</dbReference>
<dbReference type="AlphaFoldDB" id="A0A7Z0EU00"/>
<accession>A0A7Z0EU00</accession>
<organism evidence="4 5">
    <name type="scientific">Nocardiopsis aegyptia</name>
    <dbReference type="NCBI Taxonomy" id="220378"/>
    <lineage>
        <taxon>Bacteria</taxon>
        <taxon>Bacillati</taxon>
        <taxon>Actinomycetota</taxon>
        <taxon>Actinomycetes</taxon>
        <taxon>Streptosporangiales</taxon>
        <taxon>Nocardiopsidaceae</taxon>
        <taxon>Nocardiopsis</taxon>
    </lineage>
</organism>
<dbReference type="Pfam" id="PF00691">
    <property type="entry name" value="OmpA"/>
    <property type="match status" value="1"/>
</dbReference>
<dbReference type="RefSeq" id="WP_179829428.1">
    <property type="nucleotide sequence ID" value="NZ_JACCFS010000001.1"/>
</dbReference>
<sequence>MSTRLTGAVGAAVALSLLLSSCGIIRDLTGGETGADPQTTTEEETAAEEVTYPELPFVRQARMSVEDGNDVQFELTINSLENNGEYLMLEVEHNFLEPLPGTVTARNAPVRMIDPISGEVMRALNDARNNDENYGTYFVLGDPFMPTHEGLPTTIRRYFPAPSEDVEYLSLTGAGVGHMPGIPVTNVDEFTQAPEPNAQEYIDPDTFVQEPELPEQIWYPDNVPEPGLDTSAYLQSIESFVDGPTASTTRSGDQETIALHSDNMFEVDESEPTAEAAETIRQAAQSLRENLGPDVNEITIIGHTDGQGAPDYNQTLSEQRAEAAKALLEEELGSEFTLVTEGRGATELLAEEGGADDEAARARNRRVEFAYQVPLDDTASSEGDQGLDSAKRHVGPPAPYFENTGPFTTVSHNDVDLHVYPMVRDGAYLVQMVGFQNSTLEELEADLDVDEAVIPGSPAQYTEGTMGGFRLEEPDTGIIRYVVRIHMAGGEYEDFADEIHTLAPGEQYFAIAVFPAPALDVTEMTLYAGSFGEVAGVPIQ</sequence>
<evidence type="ECO:0000259" key="3">
    <source>
        <dbReference type="PROSITE" id="PS51123"/>
    </source>
</evidence>
<proteinExistence type="predicted"/>
<dbReference type="PANTHER" id="PTHR30329">
    <property type="entry name" value="STATOR ELEMENT OF FLAGELLAR MOTOR COMPLEX"/>
    <property type="match status" value="1"/>
</dbReference>
<dbReference type="SUPFAM" id="SSF103088">
    <property type="entry name" value="OmpA-like"/>
    <property type="match status" value="1"/>
</dbReference>
<dbReference type="Proteomes" id="UP000572051">
    <property type="component" value="Unassembled WGS sequence"/>
</dbReference>
<name>A0A7Z0EU00_9ACTN</name>
<gene>
    <name evidence="4" type="ORF">HNR10_006142</name>
</gene>
<dbReference type="CDD" id="cd07185">
    <property type="entry name" value="OmpA_C-like"/>
    <property type="match status" value="1"/>
</dbReference>
<evidence type="ECO:0000256" key="1">
    <source>
        <dbReference type="PROSITE-ProRule" id="PRU00473"/>
    </source>
</evidence>
<dbReference type="InterPro" id="IPR006665">
    <property type="entry name" value="OmpA-like"/>
</dbReference>
<dbReference type="PROSITE" id="PS51123">
    <property type="entry name" value="OMPA_2"/>
    <property type="match status" value="1"/>
</dbReference>
<evidence type="ECO:0000313" key="4">
    <source>
        <dbReference type="EMBL" id="NYJ38261.1"/>
    </source>
</evidence>
<dbReference type="InterPro" id="IPR036737">
    <property type="entry name" value="OmpA-like_sf"/>
</dbReference>
<feature type="domain" description="OmpA-like" evidence="3">
    <location>
        <begin position="252"/>
        <end position="375"/>
    </location>
</feature>
<feature type="region of interest" description="Disordered" evidence="2">
    <location>
        <begin position="376"/>
        <end position="400"/>
    </location>
</feature>
<protein>
    <submittedName>
        <fullName evidence="4">Outer membrane protein OmpA-like peptidoglycan-associated protein</fullName>
    </submittedName>
</protein>
<keyword evidence="1" id="KW-0472">Membrane</keyword>
<evidence type="ECO:0000256" key="2">
    <source>
        <dbReference type="SAM" id="MobiDB-lite"/>
    </source>
</evidence>
<reference evidence="4 5" key="1">
    <citation type="submission" date="2020-07" db="EMBL/GenBank/DDBJ databases">
        <title>Sequencing the genomes of 1000 actinobacteria strains.</title>
        <authorList>
            <person name="Klenk H.-P."/>
        </authorList>
    </citation>
    <scope>NUCLEOTIDE SEQUENCE [LARGE SCALE GENOMIC DNA]</scope>
    <source>
        <strain evidence="4 5">DSM 44442</strain>
    </source>
</reference>
<dbReference type="Gene3D" id="3.30.1330.60">
    <property type="entry name" value="OmpA-like domain"/>
    <property type="match status" value="1"/>
</dbReference>
<keyword evidence="5" id="KW-1185">Reference proteome</keyword>
<dbReference type="EMBL" id="JACCFS010000001">
    <property type="protein sequence ID" value="NYJ38261.1"/>
    <property type="molecule type" value="Genomic_DNA"/>
</dbReference>
<dbReference type="PROSITE" id="PS51257">
    <property type="entry name" value="PROKAR_LIPOPROTEIN"/>
    <property type="match status" value="1"/>
</dbReference>
<comment type="caution">
    <text evidence="4">The sequence shown here is derived from an EMBL/GenBank/DDBJ whole genome shotgun (WGS) entry which is preliminary data.</text>
</comment>
<dbReference type="GO" id="GO:0016020">
    <property type="term" value="C:membrane"/>
    <property type="evidence" value="ECO:0007669"/>
    <property type="project" value="UniProtKB-UniRule"/>
</dbReference>
<evidence type="ECO:0000313" key="5">
    <source>
        <dbReference type="Proteomes" id="UP000572051"/>
    </source>
</evidence>
<dbReference type="InterPro" id="IPR050330">
    <property type="entry name" value="Bact_OuterMem_StrucFunc"/>
</dbReference>